<feature type="compositionally biased region" description="Polar residues" evidence="1">
    <location>
        <begin position="470"/>
        <end position="483"/>
    </location>
</feature>
<feature type="compositionally biased region" description="Polar residues" evidence="1">
    <location>
        <begin position="491"/>
        <end position="506"/>
    </location>
</feature>
<evidence type="ECO:0000313" key="2">
    <source>
        <dbReference type="EMBL" id="KTB06145.1"/>
    </source>
</evidence>
<feature type="compositionally biased region" description="Basic and acidic residues" evidence="1">
    <location>
        <begin position="354"/>
        <end position="365"/>
    </location>
</feature>
<feature type="compositionally biased region" description="Polar residues" evidence="1">
    <location>
        <begin position="285"/>
        <end position="305"/>
    </location>
</feature>
<dbReference type="VEuPathDB" id="FungiDB:CAGL0G08646g"/>
<organism evidence="2 3">
    <name type="scientific">Candida glabrata</name>
    <name type="common">Yeast</name>
    <name type="synonym">Torulopsis glabrata</name>
    <dbReference type="NCBI Taxonomy" id="5478"/>
    <lineage>
        <taxon>Eukaryota</taxon>
        <taxon>Fungi</taxon>
        <taxon>Dikarya</taxon>
        <taxon>Ascomycota</taxon>
        <taxon>Saccharomycotina</taxon>
        <taxon>Saccharomycetes</taxon>
        <taxon>Saccharomycetales</taxon>
        <taxon>Saccharomycetaceae</taxon>
        <taxon>Nakaseomyces</taxon>
    </lineage>
</organism>
<feature type="compositionally biased region" description="Low complexity" evidence="1">
    <location>
        <begin position="326"/>
        <end position="346"/>
    </location>
</feature>
<feature type="compositionally biased region" description="Basic and acidic residues" evidence="1">
    <location>
        <begin position="1"/>
        <end position="22"/>
    </location>
</feature>
<evidence type="ECO:0000256" key="1">
    <source>
        <dbReference type="SAM" id="MobiDB-lite"/>
    </source>
</evidence>
<gene>
    <name evidence="2" type="ORF">AO440_001840</name>
</gene>
<comment type="caution">
    <text evidence="2">The sequence shown here is derived from an EMBL/GenBank/DDBJ whole genome shotgun (WGS) entry which is preliminary data.</text>
</comment>
<proteinExistence type="predicted"/>
<dbReference type="EMBL" id="LLZZ01000110">
    <property type="protein sequence ID" value="KTB06145.1"/>
    <property type="molecule type" value="Genomic_DNA"/>
</dbReference>
<feature type="compositionally biased region" description="Polar residues" evidence="1">
    <location>
        <begin position="369"/>
        <end position="383"/>
    </location>
</feature>
<feature type="compositionally biased region" description="Polar residues" evidence="1">
    <location>
        <begin position="78"/>
        <end position="108"/>
    </location>
</feature>
<feature type="compositionally biased region" description="Basic and acidic residues" evidence="1">
    <location>
        <begin position="306"/>
        <end position="320"/>
    </location>
</feature>
<name>A0A0W0C9A4_CANGB</name>
<dbReference type="AlphaFoldDB" id="A0A0W0C9A4"/>
<accession>A0A0W0C9A4</accession>
<evidence type="ECO:0000313" key="3">
    <source>
        <dbReference type="Proteomes" id="UP000054886"/>
    </source>
</evidence>
<dbReference type="VEuPathDB" id="FungiDB:B1J91_G08646g"/>
<dbReference type="VEuPathDB" id="FungiDB:GVI51_G08481"/>
<feature type="region of interest" description="Disordered" evidence="1">
    <location>
        <begin position="285"/>
        <end position="383"/>
    </location>
</feature>
<protein>
    <submittedName>
        <fullName evidence="2">Transcriptional activator POG1</fullName>
    </submittedName>
</protein>
<reference evidence="2 3" key="1">
    <citation type="submission" date="2015-10" db="EMBL/GenBank/DDBJ databases">
        <title>Draft genomes sequences of Candida glabrata isolates 1A, 1B, 2A, 2B, 3A and 3B.</title>
        <authorList>
            <person name="Haavelsrud O.E."/>
            <person name="Gaustad P."/>
        </authorList>
    </citation>
    <scope>NUCLEOTIDE SEQUENCE [LARGE SCALE GENOMIC DNA]</scope>
    <source>
        <strain evidence="2">910700640</strain>
    </source>
</reference>
<dbReference type="OrthoDB" id="4064025at2759"/>
<feature type="compositionally biased region" description="Low complexity" evidence="1">
    <location>
        <begin position="62"/>
        <end position="71"/>
    </location>
</feature>
<dbReference type="Proteomes" id="UP000054886">
    <property type="component" value="Unassembled WGS sequence"/>
</dbReference>
<feature type="region of interest" description="Disordered" evidence="1">
    <location>
        <begin position="467"/>
        <end position="506"/>
    </location>
</feature>
<dbReference type="VEuPathDB" id="FungiDB:GWK60_G08349"/>
<feature type="region of interest" description="Disordered" evidence="1">
    <location>
        <begin position="1"/>
        <end position="108"/>
    </location>
</feature>
<sequence>MEKDHLVEEEKKDKVESEKPEEGVTVPKVESNDDIHQTDTPKVDSTTSEGKLKDPVAVERPSINSTNTSSSGGFGNTVNDLSQPSTRPVTTAETSTNSNLPWDGNQANRNLNSQSYDLRVHLLKSLGIEDISRIDIADNKLLERFFSLHIEREQKEIEKLKTKNLEKLELIVDKFVSNEKFTNDTLNKLLELISSKSIDSHDLLGSSSIQLKRTEHSPNRLMSPRGHKRYKSEIPTVPETQYSHINYNIHGQPVNMVYHQAYQQVTPQTYYVPQGNQAWHQGSYTQGNRATFQPPSLANSNINNSEDVKLQEGVKVEPSGRARQRSSTSLGASLSASNSTSNLSNTMKAATANEGKDTGSNDGHHTGSYGASNASNVMPSQVNNPNYMTYGSVRGGPYVMVQQPPGQQMATQYIPAGTQGFYQSVVPNQGHMNGMVASSQGYQANTPQPATSDNMVMLGNQYRGNETLHQDATPSLSSSTSQKRQGHRRTQSANVVLSTGRSPNRMNMQRQVNFLIHTPKHPPPT</sequence>
<feature type="compositionally biased region" description="Basic and acidic residues" evidence="1">
    <location>
        <begin position="30"/>
        <end position="42"/>
    </location>
</feature>